<dbReference type="EMBL" id="AL596168">
    <property type="protein sequence ID" value="CAC96508.1"/>
    <property type="molecule type" value="Genomic_DNA"/>
</dbReference>
<organism evidence="2 3">
    <name type="scientific">Listeria innocua serovar 6a (strain ATCC BAA-680 / CLIP 11262)</name>
    <dbReference type="NCBI Taxonomy" id="272626"/>
    <lineage>
        <taxon>Bacteria</taxon>
        <taxon>Bacillati</taxon>
        <taxon>Bacillota</taxon>
        <taxon>Bacilli</taxon>
        <taxon>Bacillales</taxon>
        <taxon>Listeriaceae</taxon>
        <taxon>Listeria</taxon>
    </lineage>
</organism>
<evidence type="ECO:0000313" key="3">
    <source>
        <dbReference type="Proteomes" id="UP000002513"/>
    </source>
</evidence>
<sequence length="78" mass="8773">MANVKNVTKKAVEVSDVTQNQQAEETQFSVEQLKEHSRAIFGVQPEVIDGAFFAHTGNQITKTEARNLIDNFLRKVVK</sequence>
<reference evidence="2 3" key="1">
    <citation type="journal article" date="2001" name="Science">
        <title>Comparative genomics of Listeria species.</title>
        <authorList>
            <person name="Glaser P."/>
            <person name="Frangeul L."/>
            <person name="Buchrieser C."/>
            <person name="Rusniok C."/>
            <person name="Amend A."/>
            <person name="Baquero F."/>
            <person name="Berche P."/>
            <person name="Bloecker H."/>
            <person name="Brandt P."/>
            <person name="Chakraborty T."/>
            <person name="Charbit A."/>
            <person name="Chetouani F."/>
            <person name="Couve E."/>
            <person name="de Daruvar A."/>
            <person name="Dehoux P."/>
            <person name="Domann E."/>
            <person name="Dominguez-Bernal G."/>
            <person name="Duchaud E."/>
            <person name="Durant L."/>
            <person name="Dussurget O."/>
            <person name="Entian K.-D."/>
            <person name="Fsihi H."/>
            <person name="Garcia-del Portillo F."/>
            <person name="Garrido P."/>
            <person name="Gautier L."/>
            <person name="Goebel W."/>
            <person name="Gomez-Lopez N."/>
            <person name="Hain T."/>
            <person name="Hauf J."/>
            <person name="Jackson D."/>
            <person name="Jones L.-M."/>
            <person name="Kaerst U."/>
            <person name="Kreft J."/>
            <person name="Kuhn M."/>
            <person name="Kunst F."/>
            <person name="Kurapkat G."/>
            <person name="Madueno E."/>
            <person name="Maitournam A."/>
            <person name="Mata Vicente J."/>
            <person name="Ng E."/>
            <person name="Nedjari H."/>
            <person name="Nordsiek G."/>
            <person name="Novella S."/>
            <person name="de Pablos B."/>
            <person name="Perez-Diaz J.-C."/>
            <person name="Purcell R."/>
            <person name="Remmel B."/>
            <person name="Rose M."/>
            <person name="Schlueter T."/>
            <person name="Simoes N."/>
            <person name="Tierrez A."/>
            <person name="Vazquez-Boland J.-A."/>
            <person name="Voss H."/>
            <person name="Wehland J."/>
            <person name="Cossart P."/>
        </authorList>
    </citation>
    <scope>NUCLEOTIDE SEQUENCE [LARGE SCALE GENOMIC DNA]</scope>
    <source>
        <strain evidence="3">ATCC BAA-680 / CLIP 11262</strain>
    </source>
</reference>
<evidence type="ECO:0000313" key="2">
    <source>
        <dbReference type="EMBL" id="CAC96508.1"/>
    </source>
</evidence>
<dbReference type="Pfam" id="PF26160">
    <property type="entry name" value="YqzN_YkzM"/>
    <property type="match status" value="1"/>
</dbReference>
<proteinExistence type="predicted"/>
<name>Q92CB2_LISIN</name>
<dbReference type="STRING" id="272626.gene:17565608"/>
<dbReference type="RefSeq" id="WP_010990890.1">
    <property type="nucleotide sequence ID" value="NC_003212.1"/>
</dbReference>
<dbReference type="HOGENOM" id="CLU_197486_0_0_9"/>
<evidence type="ECO:0000259" key="1">
    <source>
        <dbReference type="Pfam" id="PF26160"/>
    </source>
</evidence>
<dbReference type="InterPro" id="IPR058869">
    <property type="entry name" value="YqzN_YkzM"/>
</dbReference>
<dbReference type="eggNOG" id="ENOG502ZGS5">
    <property type="taxonomic scope" value="Bacteria"/>
</dbReference>
<dbReference type="AlphaFoldDB" id="Q92CB2"/>
<feature type="domain" description="YqzN/YkzM" evidence="1">
    <location>
        <begin position="25"/>
        <end position="75"/>
    </location>
</feature>
<gene>
    <name evidence="2" type="ordered locus">lin1277</name>
</gene>
<protein>
    <submittedName>
        <fullName evidence="2">Lin1277 protein</fullName>
    </submittedName>
</protein>
<accession>Q92CB2</accession>
<dbReference type="KEGG" id="lin:lin1277"/>
<dbReference type="Proteomes" id="UP000002513">
    <property type="component" value="Chromosome"/>
</dbReference>
<dbReference type="PIR" id="AD1592">
    <property type="entry name" value="AD1592"/>
</dbReference>